<keyword evidence="1" id="KW-1185">Reference proteome</keyword>
<evidence type="ECO:0000313" key="1">
    <source>
        <dbReference type="Proteomes" id="UP000887565"/>
    </source>
</evidence>
<proteinExistence type="predicted"/>
<dbReference type="WBParaSite" id="nRc.2.0.1.t24908-RA">
    <property type="protein sequence ID" value="nRc.2.0.1.t24908-RA"/>
    <property type="gene ID" value="nRc.2.0.1.g24908"/>
</dbReference>
<name>A0A915JGP6_ROMCU</name>
<protein>
    <submittedName>
        <fullName evidence="2">Uncharacterized protein</fullName>
    </submittedName>
</protein>
<organism evidence="1 2">
    <name type="scientific">Romanomermis culicivorax</name>
    <name type="common">Nematode worm</name>
    <dbReference type="NCBI Taxonomy" id="13658"/>
    <lineage>
        <taxon>Eukaryota</taxon>
        <taxon>Metazoa</taxon>
        <taxon>Ecdysozoa</taxon>
        <taxon>Nematoda</taxon>
        <taxon>Enoplea</taxon>
        <taxon>Dorylaimia</taxon>
        <taxon>Mermithida</taxon>
        <taxon>Mermithoidea</taxon>
        <taxon>Mermithidae</taxon>
        <taxon>Romanomermis</taxon>
    </lineage>
</organism>
<sequence length="148" mass="16722">MANRTINVGIIILSKSLKQNRRGPPVAAIRLGEVVARSIYDQEYQRIGDHNISKNLHLINTTKNAQMNLKPRCQPDQQFRSNTRHSDLIMYWTQLSKINVKNDSLSDATLTNWQTSNEFTNFTAIIGSGQFILDVSFPFKNATNAITG</sequence>
<dbReference type="Proteomes" id="UP000887565">
    <property type="component" value="Unplaced"/>
</dbReference>
<accession>A0A915JGP6</accession>
<evidence type="ECO:0000313" key="2">
    <source>
        <dbReference type="WBParaSite" id="nRc.2.0.1.t24908-RA"/>
    </source>
</evidence>
<reference evidence="2" key="1">
    <citation type="submission" date="2022-11" db="UniProtKB">
        <authorList>
            <consortium name="WormBaseParasite"/>
        </authorList>
    </citation>
    <scope>IDENTIFICATION</scope>
</reference>
<dbReference type="AlphaFoldDB" id="A0A915JGP6"/>